<protein>
    <submittedName>
        <fullName evidence="2">Uncharacterized protein</fullName>
    </submittedName>
</protein>
<feature type="region of interest" description="Disordered" evidence="1">
    <location>
        <begin position="599"/>
        <end position="635"/>
    </location>
</feature>
<sequence>MELRSSTHLHFIQAIKGGLVAKFINVDTHGRPTLKFKEIKEILNLRDAIYHNQVPKIHLRDDLESSPTKCCVVKVEGPDSPLVRGIKIKTEPEASDFNCNNDCGGGNNDLDDLSFGNMTLKQIQKKCKTKKRKRLNSVGLNEETVETWSSAKNEFPNCQHKDDEYDLEEPIISWKSKLSNNMKSKKKCLRKSVSASSPNAMSAVKSQQVNSGEDFQQPNGNWPAPIDVKVEVPESGYSGQTIFSDSSVSDFSCSEQVDYFVTVSNEVPETTNVQILVTEVPNPTKEPQYCSLNEVSYEYVENLESKFDVGVSGWEIIKVDSPEIISYEYSDLSEFKKEDYIIYSLPYDVSSEPMSPTKDYSCDIHDSCQSNSTNHEMPWQTSSYSLIQVPETTIACGLETGVPLYPVEEPVCHVSKGLSYDYMEDVDRKFGARFSGSEIVKVDSPETISYQCSDSPEFGREGTVYLLPYDISSESMSPPKDHCPDFHDSFKSNSSEHKMAWQTSTYGQNEVPELDSDNSLQCSENINEGSGCFFESRTTHDWPSNFRNVAISPSSENSLYWSSSCLNHEKHSVPVSVDSPSAGKQSLSSAFRAINSFDASDEPNASAGPQDYHQLKQQHRPERLLSSRKAISPTSQERLCQAMELTGLDDNERHQCRGKLYFGKQTNHRILRAQGLDQFRRDGATVSPKSIMRKEKHNKKGSPPKGILKVTHPSRSPRVSTASSTVQRFSQSAIAFSQRQMRDIESLATKLTTELKSMKDIVKGKLHSEASPATSAEENADEVRKALENATKVEETARKWLSIMARDCNRFCKIMRSTGDNTAASERVIHKERKITFADEAGGKLCHVKVFKDDMCTASLLECGSE</sequence>
<feature type="compositionally biased region" description="Polar residues" evidence="1">
    <location>
        <begin position="713"/>
        <end position="724"/>
    </location>
</feature>
<evidence type="ECO:0000256" key="1">
    <source>
        <dbReference type="SAM" id="MobiDB-lite"/>
    </source>
</evidence>
<dbReference type="eggNOG" id="ENOG502QVTI">
    <property type="taxonomic scope" value="Eukaryota"/>
</dbReference>
<reference evidence="2 3" key="1">
    <citation type="journal article" date="2013" name="Genome Biol.">
        <title>The genome sequence of the most widely cultivated cacao type and its use to identify candidate genes regulating pod color.</title>
        <authorList>
            <person name="Motamayor J.C."/>
            <person name="Mockaitis K."/>
            <person name="Schmutz J."/>
            <person name="Haiminen N."/>
            <person name="Iii D.L."/>
            <person name="Cornejo O."/>
            <person name="Findley S.D."/>
            <person name="Zheng P."/>
            <person name="Utro F."/>
            <person name="Royaert S."/>
            <person name="Saski C."/>
            <person name="Jenkins J."/>
            <person name="Podicheti R."/>
            <person name="Zhao M."/>
            <person name="Scheffler B.E."/>
            <person name="Stack J.C."/>
            <person name="Feltus F.A."/>
            <person name="Mustiga G.M."/>
            <person name="Amores F."/>
            <person name="Phillips W."/>
            <person name="Marelli J.P."/>
            <person name="May G.D."/>
            <person name="Shapiro H."/>
            <person name="Ma J."/>
            <person name="Bustamante C.D."/>
            <person name="Schnell R.J."/>
            <person name="Main D."/>
            <person name="Gilbert D."/>
            <person name="Parida L."/>
            <person name="Kuhn D.N."/>
        </authorList>
    </citation>
    <scope>NUCLEOTIDE SEQUENCE [LARGE SCALE GENOMIC DNA]</scope>
    <source>
        <strain evidence="3">cv. Matina 1-6</strain>
    </source>
</reference>
<organism evidence="2 3">
    <name type="scientific">Theobroma cacao</name>
    <name type="common">Cacao</name>
    <name type="synonym">Cocoa</name>
    <dbReference type="NCBI Taxonomy" id="3641"/>
    <lineage>
        <taxon>Eukaryota</taxon>
        <taxon>Viridiplantae</taxon>
        <taxon>Streptophyta</taxon>
        <taxon>Embryophyta</taxon>
        <taxon>Tracheophyta</taxon>
        <taxon>Spermatophyta</taxon>
        <taxon>Magnoliopsida</taxon>
        <taxon>eudicotyledons</taxon>
        <taxon>Gunneridae</taxon>
        <taxon>Pentapetalae</taxon>
        <taxon>rosids</taxon>
        <taxon>malvids</taxon>
        <taxon>Malvales</taxon>
        <taxon>Malvaceae</taxon>
        <taxon>Byttnerioideae</taxon>
        <taxon>Theobroma</taxon>
    </lineage>
</organism>
<proteinExistence type="predicted"/>
<keyword evidence="3" id="KW-1185">Reference proteome</keyword>
<accession>A0A061FCH5</accession>
<dbReference type="STRING" id="3641.A0A061FCH5"/>
<dbReference type="PANTHER" id="PTHR34461:SF2">
    <property type="entry name" value="EXPRESSED PROTEIN"/>
    <property type="match status" value="1"/>
</dbReference>
<dbReference type="Proteomes" id="UP000026915">
    <property type="component" value="Chromosome 8"/>
</dbReference>
<dbReference type="FunCoup" id="A0A061FCH5">
    <property type="interactions" value="119"/>
</dbReference>
<dbReference type="PANTHER" id="PTHR34461">
    <property type="entry name" value="EXPRESSED PROTEIN"/>
    <property type="match status" value="1"/>
</dbReference>
<dbReference type="HOGENOM" id="CLU_331055_0_0_1"/>
<evidence type="ECO:0000313" key="2">
    <source>
        <dbReference type="EMBL" id="EOY14726.1"/>
    </source>
</evidence>
<name>A0A061FCH5_THECC</name>
<dbReference type="EMBL" id="CM001886">
    <property type="protein sequence ID" value="EOY14726.1"/>
    <property type="molecule type" value="Genomic_DNA"/>
</dbReference>
<dbReference type="AlphaFoldDB" id="A0A061FCH5"/>
<feature type="region of interest" description="Disordered" evidence="1">
    <location>
        <begin position="693"/>
        <end position="724"/>
    </location>
</feature>
<evidence type="ECO:0000313" key="3">
    <source>
        <dbReference type="Proteomes" id="UP000026915"/>
    </source>
</evidence>
<dbReference type="InParanoid" id="A0A061FCH5"/>
<dbReference type="OMA" id="EYMESAD"/>
<dbReference type="Gramene" id="EOY14726">
    <property type="protein sequence ID" value="EOY14726"/>
    <property type="gene ID" value="TCM_034016"/>
</dbReference>
<gene>
    <name evidence="2" type="ORF">TCM_034016</name>
</gene>